<dbReference type="Proteomes" id="UP001592528">
    <property type="component" value="Unassembled WGS sequence"/>
</dbReference>
<gene>
    <name evidence="2" type="ORF">ACEZDJ_01275</name>
</gene>
<dbReference type="Pfam" id="PF25547">
    <property type="entry name" value="WXG100_2"/>
    <property type="match status" value="1"/>
</dbReference>
<proteinExistence type="predicted"/>
<accession>A0ABV6UEP0</accession>
<comment type="caution">
    <text evidence="2">The sequence shown here is derived from an EMBL/GenBank/DDBJ whole genome shotgun (WGS) entry which is preliminary data.</text>
</comment>
<feature type="domain" description="Outer membrane channel protein CpnT-like N-terminal" evidence="1">
    <location>
        <begin position="17"/>
        <end position="137"/>
    </location>
</feature>
<protein>
    <recommendedName>
        <fullName evidence="1">Outer membrane channel protein CpnT-like N-terminal domain-containing protein</fullName>
    </recommendedName>
</protein>
<dbReference type="InterPro" id="IPR057746">
    <property type="entry name" value="CpnT-like_N"/>
</dbReference>
<keyword evidence="3" id="KW-1185">Reference proteome</keyword>
<organism evidence="2 3">
    <name type="scientific">Streptacidiphilus cavernicola</name>
    <dbReference type="NCBI Taxonomy" id="3342716"/>
    <lineage>
        <taxon>Bacteria</taxon>
        <taxon>Bacillati</taxon>
        <taxon>Actinomycetota</taxon>
        <taxon>Actinomycetes</taxon>
        <taxon>Kitasatosporales</taxon>
        <taxon>Streptomycetaceae</taxon>
        <taxon>Streptacidiphilus</taxon>
    </lineage>
</organism>
<reference evidence="2 3" key="1">
    <citation type="submission" date="2024-09" db="EMBL/GenBank/DDBJ databases">
        <authorList>
            <person name="Lee S.D."/>
        </authorList>
    </citation>
    <scope>NUCLEOTIDE SEQUENCE [LARGE SCALE GENOMIC DNA]</scope>
    <source>
        <strain evidence="2 3">N1-5</strain>
    </source>
</reference>
<name>A0ABV6UEP0_9ACTN</name>
<sequence length="238" mass="24845">MAADDLPGPVVTFLNVIGVPWPYLNEDEVRRFAGMVRQFGQAVETTHQDATAAMANFAQAYQGAATRQMQSGWTKMSAQHTQELVEGCRLLAEALDLAADYIVAQKVEAVAELVAMAATFVADQAAAVATFGLAEAAVPVIIGTGKKLLETLKQQIIQHIMGEVIEAAAKPLFAKVEAAMSGLDWSQSGAAGGGSDLGEGFSIDHGTAGAHLQVLSGHADTLRGHAQVLRSGMAGLAF</sequence>
<dbReference type="EMBL" id="JBHEZZ010000001">
    <property type="protein sequence ID" value="MFC1399920.1"/>
    <property type="molecule type" value="Genomic_DNA"/>
</dbReference>
<dbReference type="RefSeq" id="WP_030250423.1">
    <property type="nucleotide sequence ID" value="NZ_JBHEZZ010000001.1"/>
</dbReference>
<evidence type="ECO:0000313" key="3">
    <source>
        <dbReference type="Proteomes" id="UP001592528"/>
    </source>
</evidence>
<evidence type="ECO:0000313" key="2">
    <source>
        <dbReference type="EMBL" id="MFC1399920.1"/>
    </source>
</evidence>
<evidence type="ECO:0000259" key="1">
    <source>
        <dbReference type="Pfam" id="PF25547"/>
    </source>
</evidence>